<dbReference type="Proteomes" id="UP000377595">
    <property type="component" value="Unassembled WGS sequence"/>
</dbReference>
<dbReference type="EMBL" id="BLAF01000006">
    <property type="protein sequence ID" value="GES18295.1"/>
    <property type="molecule type" value="Genomic_DNA"/>
</dbReference>
<name>A0A5M3X992_9ACTN</name>
<proteinExistence type="predicted"/>
<reference evidence="3 4" key="1">
    <citation type="submission" date="2019-10" db="EMBL/GenBank/DDBJ databases">
        <title>Whole genome shotgun sequence of Acrocarpospora pleiomorpha NBRC 16267.</title>
        <authorList>
            <person name="Ichikawa N."/>
            <person name="Kimura A."/>
            <person name="Kitahashi Y."/>
            <person name="Komaki H."/>
            <person name="Oguchi A."/>
        </authorList>
    </citation>
    <scope>NUCLEOTIDE SEQUENCE [LARGE SCALE GENOMIC DNA]</scope>
    <source>
        <strain evidence="3 4">NBRC 16267</strain>
    </source>
</reference>
<gene>
    <name evidence="3" type="ORF">Aple_011900</name>
</gene>
<dbReference type="PANTHER" id="PTHR37042">
    <property type="entry name" value="OUTER MEMBRANE PROTEIN RV1973"/>
    <property type="match status" value="1"/>
</dbReference>
<dbReference type="RefSeq" id="WP_246264153.1">
    <property type="nucleotide sequence ID" value="NZ_BAAAHM010000017.1"/>
</dbReference>
<evidence type="ECO:0000256" key="2">
    <source>
        <dbReference type="ARBA" id="ARBA00023136"/>
    </source>
</evidence>
<evidence type="ECO:0000256" key="1">
    <source>
        <dbReference type="ARBA" id="ARBA00004370"/>
    </source>
</evidence>
<dbReference type="PANTHER" id="PTHR37042:SF4">
    <property type="entry name" value="OUTER MEMBRANE PROTEIN RV1973"/>
    <property type="match status" value="1"/>
</dbReference>
<evidence type="ECO:0008006" key="5">
    <source>
        <dbReference type="Google" id="ProtNLM"/>
    </source>
</evidence>
<evidence type="ECO:0000313" key="4">
    <source>
        <dbReference type="Proteomes" id="UP000377595"/>
    </source>
</evidence>
<dbReference type="GO" id="GO:0016020">
    <property type="term" value="C:membrane"/>
    <property type="evidence" value="ECO:0007669"/>
    <property type="project" value="UniProtKB-SubCell"/>
</dbReference>
<keyword evidence="4" id="KW-1185">Reference proteome</keyword>
<organism evidence="3 4">
    <name type="scientific">Acrocarpospora pleiomorpha</name>
    <dbReference type="NCBI Taxonomy" id="90975"/>
    <lineage>
        <taxon>Bacteria</taxon>
        <taxon>Bacillati</taxon>
        <taxon>Actinomycetota</taxon>
        <taxon>Actinomycetes</taxon>
        <taxon>Streptosporangiales</taxon>
        <taxon>Streptosporangiaceae</taxon>
        <taxon>Acrocarpospora</taxon>
    </lineage>
</organism>
<accession>A0A5M3X992</accession>
<dbReference type="AlphaFoldDB" id="A0A5M3X992"/>
<sequence length="175" mass="19140">MKLRPIAMKLRLTAFLALLAVVTGVAALWVFLDARRLEESRRAGQEASNAAVTYAADMLSYDYRTIKEDLARAKGHATGDLVARYERLAASLEPAATRQKTVQQAVVADAAVESATPDEVRVLVFLNVTTSSSETSAGSPLRQVVQNRARLVMVRIDDRWLVSDLSTLLGNTPIR</sequence>
<comment type="caution">
    <text evidence="3">The sequence shown here is derived from an EMBL/GenBank/DDBJ whole genome shotgun (WGS) entry which is preliminary data.</text>
</comment>
<keyword evidence="2" id="KW-0472">Membrane</keyword>
<comment type="subcellular location">
    <subcellularLocation>
        <location evidence="1">Membrane</location>
    </subcellularLocation>
</comment>
<protein>
    <recommendedName>
        <fullName evidence="5">Mce-associated membrane protein</fullName>
    </recommendedName>
</protein>
<evidence type="ECO:0000313" key="3">
    <source>
        <dbReference type="EMBL" id="GES18295.1"/>
    </source>
</evidence>